<name>A0AAN8YHW8_SOLBU</name>
<evidence type="ECO:0000313" key="1">
    <source>
        <dbReference type="EMBL" id="KAK6789793.1"/>
    </source>
</evidence>
<proteinExistence type="predicted"/>
<dbReference type="EMBL" id="JBANQN010000005">
    <property type="protein sequence ID" value="KAK6789793.1"/>
    <property type="molecule type" value="Genomic_DNA"/>
</dbReference>
<sequence>MNNVGNGGDLVLMWHIWKDENDRWMEENHSLYLDFNSQNEFMTQTAEQPCDLIIPLLRYQKEWLAWALKQEESIARYGQAISDSNLLSPATYILLAVKGTLVICPVVVVI</sequence>
<keyword evidence="2" id="KW-1185">Reference proteome</keyword>
<dbReference type="Proteomes" id="UP001371456">
    <property type="component" value="Unassembled WGS sequence"/>
</dbReference>
<protein>
    <submittedName>
        <fullName evidence="1">Uncharacterized protein</fullName>
    </submittedName>
</protein>
<gene>
    <name evidence="1" type="ORF">RDI58_013593</name>
</gene>
<organism evidence="1 2">
    <name type="scientific">Solanum bulbocastanum</name>
    <name type="common">Wild potato</name>
    <dbReference type="NCBI Taxonomy" id="147425"/>
    <lineage>
        <taxon>Eukaryota</taxon>
        <taxon>Viridiplantae</taxon>
        <taxon>Streptophyta</taxon>
        <taxon>Embryophyta</taxon>
        <taxon>Tracheophyta</taxon>
        <taxon>Spermatophyta</taxon>
        <taxon>Magnoliopsida</taxon>
        <taxon>eudicotyledons</taxon>
        <taxon>Gunneridae</taxon>
        <taxon>Pentapetalae</taxon>
        <taxon>asterids</taxon>
        <taxon>lamiids</taxon>
        <taxon>Solanales</taxon>
        <taxon>Solanaceae</taxon>
        <taxon>Solanoideae</taxon>
        <taxon>Solaneae</taxon>
        <taxon>Solanum</taxon>
    </lineage>
</organism>
<reference evidence="1 2" key="1">
    <citation type="submission" date="2024-02" db="EMBL/GenBank/DDBJ databases">
        <title>de novo genome assembly of Solanum bulbocastanum strain 11H21.</title>
        <authorList>
            <person name="Hosaka A.J."/>
        </authorList>
    </citation>
    <scope>NUCLEOTIDE SEQUENCE [LARGE SCALE GENOMIC DNA]</scope>
    <source>
        <tissue evidence="1">Young leaves</tissue>
    </source>
</reference>
<accession>A0AAN8YHW8</accession>
<dbReference type="AlphaFoldDB" id="A0AAN8YHW8"/>
<comment type="caution">
    <text evidence="1">The sequence shown here is derived from an EMBL/GenBank/DDBJ whole genome shotgun (WGS) entry which is preliminary data.</text>
</comment>
<evidence type="ECO:0000313" key="2">
    <source>
        <dbReference type="Proteomes" id="UP001371456"/>
    </source>
</evidence>